<dbReference type="PROSITE" id="PS01173">
    <property type="entry name" value="LIPASE_GDXG_HIS"/>
    <property type="match status" value="1"/>
</dbReference>
<evidence type="ECO:0000313" key="4">
    <source>
        <dbReference type="Proteomes" id="UP000607653"/>
    </source>
</evidence>
<feature type="region of interest" description="Disordered" evidence="2">
    <location>
        <begin position="1"/>
        <end position="29"/>
    </location>
</feature>
<comment type="caution">
    <text evidence="3">The sequence shown here is derived from an EMBL/GenBank/DDBJ whole genome shotgun (WGS) entry which is preliminary data.</text>
</comment>
<dbReference type="InterPro" id="IPR002168">
    <property type="entry name" value="Lipase_GDXG_HIS_AS"/>
</dbReference>
<gene>
    <name evidence="3" type="ORF">HUJ06_013250</name>
</gene>
<evidence type="ECO:0000256" key="2">
    <source>
        <dbReference type="SAM" id="MobiDB-lite"/>
    </source>
</evidence>
<reference evidence="3 4" key="1">
    <citation type="journal article" date="2020" name="Mol. Biol. Evol.">
        <title>Distinct Expression and Methylation Patterns for Genes with Different Fates following a Single Whole-Genome Duplication in Flowering Plants.</title>
        <authorList>
            <person name="Shi T."/>
            <person name="Rahmani R.S."/>
            <person name="Gugger P.F."/>
            <person name="Wang M."/>
            <person name="Li H."/>
            <person name="Zhang Y."/>
            <person name="Li Z."/>
            <person name="Wang Q."/>
            <person name="Van de Peer Y."/>
            <person name="Marchal K."/>
            <person name="Chen J."/>
        </authorList>
    </citation>
    <scope>NUCLEOTIDE SEQUENCE [LARGE SCALE GENOMIC DNA]</scope>
    <source>
        <tissue evidence="3">Leaf</tissue>
    </source>
</reference>
<comment type="similarity">
    <text evidence="1">Belongs to the 'GDXG' lipolytic enzyme family.</text>
</comment>
<keyword evidence="4" id="KW-1185">Reference proteome</keyword>
<dbReference type="GO" id="GO:0016787">
    <property type="term" value="F:hydrolase activity"/>
    <property type="evidence" value="ECO:0007669"/>
    <property type="project" value="InterPro"/>
</dbReference>
<accession>A0A822ZBL0</accession>
<dbReference type="Proteomes" id="UP000607653">
    <property type="component" value="Unassembled WGS sequence"/>
</dbReference>
<dbReference type="AlphaFoldDB" id="A0A822ZBL0"/>
<sequence length="130" mass="14239">MDSHLQFQGGQQSPPPTERYVQPPSDGVLDRKVTANTTPVDGVFSFDVIVDRATSLSRIYRPAPANEAQTQPGIMELEQPLSTEVVPIIIFFHGGSFAHSSAHSAIHNTLCRQLMGFSERDFSIEISLGN</sequence>
<dbReference type="Gene3D" id="3.40.50.1820">
    <property type="entry name" value="alpha/beta hydrolase"/>
    <property type="match status" value="1"/>
</dbReference>
<evidence type="ECO:0000313" key="3">
    <source>
        <dbReference type="EMBL" id="DAD38928.1"/>
    </source>
</evidence>
<name>A0A822ZBL0_NELNU</name>
<feature type="compositionally biased region" description="Polar residues" evidence="2">
    <location>
        <begin position="1"/>
        <end position="12"/>
    </location>
</feature>
<dbReference type="InterPro" id="IPR029058">
    <property type="entry name" value="AB_hydrolase_fold"/>
</dbReference>
<organism evidence="3 4">
    <name type="scientific">Nelumbo nucifera</name>
    <name type="common">Sacred lotus</name>
    <dbReference type="NCBI Taxonomy" id="4432"/>
    <lineage>
        <taxon>Eukaryota</taxon>
        <taxon>Viridiplantae</taxon>
        <taxon>Streptophyta</taxon>
        <taxon>Embryophyta</taxon>
        <taxon>Tracheophyta</taxon>
        <taxon>Spermatophyta</taxon>
        <taxon>Magnoliopsida</taxon>
        <taxon>Proteales</taxon>
        <taxon>Nelumbonaceae</taxon>
        <taxon>Nelumbo</taxon>
    </lineage>
</organism>
<evidence type="ECO:0000256" key="1">
    <source>
        <dbReference type="ARBA" id="ARBA00010515"/>
    </source>
</evidence>
<protein>
    <submittedName>
        <fullName evidence="3">Uncharacterized protein</fullName>
    </submittedName>
</protein>
<proteinExistence type="inferred from homology"/>
<dbReference type="EMBL" id="DUZY01000005">
    <property type="protein sequence ID" value="DAD38928.1"/>
    <property type="molecule type" value="Genomic_DNA"/>
</dbReference>
<dbReference type="SUPFAM" id="SSF53474">
    <property type="entry name" value="alpha/beta-Hydrolases"/>
    <property type="match status" value="1"/>
</dbReference>